<dbReference type="PRINTS" id="PR00410">
    <property type="entry name" value="PHEHYDRXLASE"/>
</dbReference>
<evidence type="ECO:0000259" key="4">
    <source>
        <dbReference type="PROSITE" id="PS51085"/>
    </source>
</evidence>
<dbReference type="SUPFAM" id="SSF54292">
    <property type="entry name" value="2Fe-2S ferredoxin-like"/>
    <property type="match status" value="1"/>
</dbReference>
<keyword evidence="2" id="KW-0001">2Fe-2S</keyword>
<protein>
    <recommendedName>
        <fullName evidence="8">CDP-4-dehydro-6-deoxyglucose reductase</fullName>
    </recommendedName>
</protein>
<dbReference type="Pfam" id="PF00111">
    <property type="entry name" value="Fer2"/>
    <property type="match status" value="1"/>
</dbReference>
<evidence type="ECO:0000256" key="2">
    <source>
        <dbReference type="ARBA" id="ARBA00022714"/>
    </source>
</evidence>
<dbReference type="InterPro" id="IPR036010">
    <property type="entry name" value="2Fe-2S_ferredoxin-like_sf"/>
</dbReference>
<comment type="cofactor">
    <cofactor evidence="3">
        <name>[2Fe-2S] cluster</name>
        <dbReference type="ChEBI" id="CHEBI:190135"/>
    </cofactor>
</comment>
<dbReference type="Gene3D" id="2.40.30.10">
    <property type="entry name" value="Translation factors"/>
    <property type="match status" value="1"/>
</dbReference>
<dbReference type="InterPro" id="IPR008333">
    <property type="entry name" value="Cbr1-like_FAD-bd_dom"/>
</dbReference>
<dbReference type="PRINTS" id="PR00371">
    <property type="entry name" value="FPNCR"/>
</dbReference>
<dbReference type="CDD" id="cd06189">
    <property type="entry name" value="flavin_oxioreductase"/>
    <property type="match status" value="1"/>
</dbReference>
<keyword evidence="7" id="KW-1185">Reference proteome</keyword>
<evidence type="ECO:0000259" key="5">
    <source>
        <dbReference type="PROSITE" id="PS51384"/>
    </source>
</evidence>
<dbReference type="InterPro" id="IPR001433">
    <property type="entry name" value="OxRdtase_FAD/NAD-bd"/>
</dbReference>
<dbReference type="InterPro" id="IPR039261">
    <property type="entry name" value="FNR_nucleotide-bd"/>
</dbReference>
<dbReference type="Gene3D" id="3.40.50.80">
    <property type="entry name" value="Nucleotide-binding domain of ferredoxin-NADP reductase (FNR) module"/>
    <property type="match status" value="1"/>
</dbReference>
<dbReference type="InterPro" id="IPR050415">
    <property type="entry name" value="MRET"/>
</dbReference>
<dbReference type="PROSITE" id="PS51085">
    <property type="entry name" value="2FE2S_FER_2"/>
    <property type="match status" value="1"/>
</dbReference>
<sequence>MMPTSPTPSPLSFTLANIDAVGPDVVRLTLAGEAGRFRYREGQFLSLHLAEGIERSYSMASPDAGNGEVELHVHLVPGGRFSRWLRAADRTGETLAVSGPFGHCTWQTPPDDDTPVVMLATGTGIAPLKALLEATLQEGAPQPVTLYWGGRRAGDLYLADDFTALAARHPRFRFVPVLADPGPGWNGRRGFVQDAAAEDLRDFSDAIVYACGAPRMVEAARERLTGQRGLPDARFHADTFLPAAGAATDPATGRIALHVRQGDHTRTLRVPASGSLMTALAAAGLIRPVCGGQGACGECRVDLAAAQVPPASPRERRLLDALDDPLPTHRLACRIALTPRIDGLAISLPTA</sequence>
<dbReference type="InterPro" id="IPR001709">
    <property type="entry name" value="Flavoprot_Pyr_Nucl_cyt_Rdtase"/>
</dbReference>
<keyword evidence="2" id="KW-0411">Iron-sulfur</keyword>
<dbReference type="InterPro" id="IPR017927">
    <property type="entry name" value="FAD-bd_FR_type"/>
</dbReference>
<dbReference type="PANTHER" id="PTHR47354">
    <property type="entry name" value="NADH OXIDOREDUCTASE HCR"/>
    <property type="match status" value="1"/>
</dbReference>
<keyword evidence="2" id="KW-0479">Metal-binding</keyword>
<dbReference type="InterPro" id="IPR012675">
    <property type="entry name" value="Beta-grasp_dom_sf"/>
</dbReference>
<dbReference type="Proteomes" id="UP000645257">
    <property type="component" value="Unassembled WGS sequence"/>
</dbReference>
<keyword evidence="2" id="KW-0408">Iron</keyword>
<dbReference type="InterPro" id="IPR001041">
    <property type="entry name" value="2Fe-2S_ferredoxin-type"/>
</dbReference>
<dbReference type="InterPro" id="IPR017938">
    <property type="entry name" value="Riboflavin_synthase-like_b-brl"/>
</dbReference>
<feature type="domain" description="FAD-binding FR-type" evidence="5">
    <location>
        <begin position="8"/>
        <end position="107"/>
    </location>
</feature>
<reference evidence="6" key="1">
    <citation type="journal article" date="2014" name="Int. J. Syst. Evol. Microbiol.">
        <title>Complete genome sequence of Corynebacterium casei LMG S-19264T (=DSM 44701T), isolated from a smear-ripened cheese.</title>
        <authorList>
            <consortium name="US DOE Joint Genome Institute (JGI-PGF)"/>
            <person name="Walter F."/>
            <person name="Albersmeier A."/>
            <person name="Kalinowski J."/>
            <person name="Ruckert C."/>
        </authorList>
    </citation>
    <scope>NUCLEOTIDE SEQUENCE</scope>
    <source>
        <strain evidence="6">KCTC 32182</strain>
    </source>
</reference>
<dbReference type="SUPFAM" id="SSF52343">
    <property type="entry name" value="Ferredoxin reductase-like, C-terminal NADP-linked domain"/>
    <property type="match status" value="1"/>
</dbReference>
<dbReference type="PANTHER" id="PTHR47354:SF5">
    <property type="entry name" value="PROTEIN RFBI"/>
    <property type="match status" value="1"/>
</dbReference>
<name>A0A918NXP7_9NEIS</name>
<dbReference type="AlphaFoldDB" id="A0A918NXP7"/>
<evidence type="ECO:0000256" key="3">
    <source>
        <dbReference type="ARBA" id="ARBA00034078"/>
    </source>
</evidence>
<dbReference type="CDD" id="cd00207">
    <property type="entry name" value="fer2"/>
    <property type="match status" value="1"/>
</dbReference>
<accession>A0A918NXP7</accession>
<evidence type="ECO:0008006" key="8">
    <source>
        <dbReference type="Google" id="ProtNLM"/>
    </source>
</evidence>
<feature type="domain" description="2Fe-2S ferredoxin-type" evidence="4">
    <location>
        <begin position="253"/>
        <end position="351"/>
    </location>
</feature>
<proteinExistence type="predicted"/>
<dbReference type="Gene3D" id="3.10.20.30">
    <property type="match status" value="1"/>
</dbReference>
<comment type="cofactor">
    <cofactor evidence="1">
        <name>FAD</name>
        <dbReference type="ChEBI" id="CHEBI:57692"/>
    </cofactor>
</comment>
<dbReference type="EMBL" id="BMYX01000001">
    <property type="protein sequence ID" value="GGY05086.1"/>
    <property type="molecule type" value="Genomic_DNA"/>
</dbReference>
<dbReference type="SUPFAM" id="SSF63380">
    <property type="entry name" value="Riboflavin synthase domain-like"/>
    <property type="match status" value="1"/>
</dbReference>
<dbReference type="Pfam" id="PF00175">
    <property type="entry name" value="NAD_binding_1"/>
    <property type="match status" value="1"/>
</dbReference>
<dbReference type="GO" id="GO:0051537">
    <property type="term" value="F:2 iron, 2 sulfur cluster binding"/>
    <property type="evidence" value="ECO:0007669"/>
    <property type="project" value="UniProtKB-KW"/>
</dbReference>
<evidence type="ECO:0000313" key="6">
    <source>
        <dbReference type="EMBL" id="GGY05086.1"/>
    </source>
</evidence>
<evidence type="ECO:0000313" key="7">
    <source>
        <dbReference type="Proteomes" id="UP000645257"/>
    </source>
</evidence>
<reference evidence="6" key="2">
    <citation type="submission" date="2020-09" db="EMBL/GenBank/DDBJ databases">
        <authorList>
            <person name="Sun Q."/>
            <person name="Kim S."/>
        </authorList>
    </citation>
    <scope>NUCLEOTIDE SEQUENCE</scope>
    <source>
        <strain evidence="6">KCTC 32182</strain>
    </source>
</reference>
<dbReference type="GO" id="GO:0016491">
    <property type="term" value="F:oxidoreductase activity"/>
    <property type="evidence" value="ECO:0007669"/>
    <property type="project" value="InterPro"/>
</dbReference>
<dbReference type="Pfam" id="PF00970">
    <property type="entry name" value="FAD_binding_6"/>
    <property type="match status" value="1"/>
</dbReference>
<comment type="caution">
    <text evidence="6">The sequence shown here is derived from an EMBL/GenBank/DDBJ whole genome shotgun (WGS) entry which is preliminary data.</text>
</comment>
<organism evidence="6 7">
    <name type="scientific">Paludibacterium paludis</name>
    <dbReference type="NCBI Taxonomy" id="1225769"/>
    <lineage>
        <taxon>Bacteria</taxon>
        <taxon>Pseudomonadati</taxon>
        <taxon>Pseudomonadota</taxon>
        <taxon>Betaproteobacteria</taxon>
        <taxon>Neisseriales</taxon>
        <taxon>Chromobacteriaceae</taxon>
        <taxon>Paludibacterium</taxon>
    </lineage>
</organism>
<evidence type="ECO:0000256" key="1">
    <source>
        <dbReference type="ARBA" id="ARBA00001974"/>
    </source>
</evidence>
<dbReference type="PROSITE" id="PS51384">
    <property type="entry name" value="FAD_FR"/>
    <property type="match status" value="1"/>
</dbReference>
<gene>
    <name evidence="6" type="ORF">GCM10011289_04560</name>
</gene>